<dbReference type="RefSeq" id="WP_098006945.1">
    <property type="nucleotide sequence ID" value="NZ_NVMX01000175.1"/>
</dbReference>
<accession>A0A9X6SSU9</accession>
<name>A0A9X6SSU9_BACCE</name>
<organism evidence="1 2">
    <name type="scientific">Bacillus cereus</name>
    <dbReference type="NCBI Taxonomy" id="1396"/>
    <lineage>
        <taxon>Bacteria</taxon>
        <taxon>Bacillati</taxon>
        <taxon>Bacillota</taxon>
        <taxon>Bacilli</taxon>
        <taxon>Bacillales</taxon>
        <taxon>Bacillaceae</taxon>
        <taxon>Bacillus</taxon>
        <taxon>Bacillus cereus group</taxon>
    </lineage>
</organism>
<proteinExistence type="predicted"/>
<evidence type="ECO:0000313" key="2">
    <source>
        <dbReference type="Proteomes" id="UP000219922"/>
    </source>
</evidence>
<dbReference type="Proteomes" id="UP000219922">
    <property type="component" value="Unassembled WGS sequence"/>
</dbReference>
<evidence type="ECO:0000313" key="1">
    <source>
        <dbReference type="EMBL" id="PDZ94513.1"/>
    </source>
</evidence>
<protein>
    <submittedName>
        <fullName evidence="1">Uncharacterized protein</fullName>
    </submittedName>
</protein>
<dbReference type="AlphaFoldDB" id="A0A9X6SSU9"/>
<gene>
    <name evidence="1" type="ORF">CON36_33415</name>
</gene>
<comment type="caution">
    <text evidence="1">The sequence shown here is derived from an EMBL/GenBank/DDBJ whole genome shotgun (WGS) entry which is preliminary data.</text>
</comment>
<dbReference type="EMBL" id="NVMX01000175">
    <property type="protein sequence ID" value="PDZ94513.1"/>
    <property type="molecule type" value="Genomic_DNA"/>
</dbReference>
<reference evidence="1 2" key="1">
    <citation type="submission" date="2017-09" db="EMBL/GenBank/DDBJ databases">
        <title>Large-scale bioinformatics analysis of Bacillus genomes uncovers conserved roles of natural products in bacterial physiology.</title>
        <authorList>
            <consortium name="Agbiome Team Llc"/>
            <person name="Bleich R.M."/>
            <person name="Grubbs K.J."/>
            <person name="Santa Maria K.C."/>
            <person name="Allen S.E."/>
            <person name="Farag S."/>
            <person name="Shank E.A."/>
            <person name="Bowers A."/>
        </authorList>
    </citation>
    <scope>NUCLEOTIDE SEQUENCE [LARGE SCALE GENOMIC DNA]</scope>
    <source>
        <strain evidence="1 2">AFS092789</strain>
    </source>
</reference>
<sequence length="86" mass="10111">MKIIEDYKNVHCAIEKLERSQHLSEIEAKSVLVLLQDMVGHSLPSKAELEQLEDNIKSREQTNINKHPDKWFEIANKISEFEKKYC</sequence>